<protein>
    <submittedName>
        <fullName evidence="1">Uncharacterized protein</fullName>
    </submittedName>
</protein>
<proteinExistence type="predicted"/>
<dbReference type="AlphaFoldDB" id="A0A4Y2MTN3"/>
<evidence type="ECO:0000313" key="1">
    <source>
        <dbReference type="EMBL" id="GBN30053.1"/>
    </source>
</evidence>
<name>A0A4Y2MTN3_ARAVE</name>
<dbReference type="Proteomes" id="UP000499080">
    <property type="component" value="Unassembled WGS sequence"/>
</dbReference>
<keyword evidence="2" id="KW-1185">Reference proteome</keyword>
<gene>
    <name evidence="1" type="ORF">AVEN_235940_1</name>
</gene>
<sequence length="114" mass="12723">MVNLFASKNELPFRHLLNSLDGATTHPKEFCGPIDEAIRTCEKKYLKKQIFDLSFNVLISRTDNCLCDRDIECLPDGDNIPLGGAGVNATFLSLWSASQMHSSSSVLKNEKKYV</sequence>
<accession>A0A4Y2MTN3</accession>
<dbReference type="EMBL" id="BGPR01007858">
    <property type="protein sequence ID" value="GBN30053.1"/>
    <property type="molecule type" value="Genomic_DNA"/>
</dbReference>
<evidence type="ECO:0000313" key="2">
    <source>
        <dbReference type="Proteomes" id="UP000499080"/>
    </source>
</evidence>
<reference evidence="1 2" key="1">
    <citation type="journal article" date="2019" name="Sci. Rep.">
        <title>Orb-weaving spider Araneus ventricosus genome elucidates the spidroin gene catalogue.</title>
        <authorList>
            <person name="Kono N."/>
            <person name="Nakamura H."/>
            <person name="Ohtoshi R."/>
            <person name="Moran D.A.P."/>
            <person name="Shinohara A."/>
            <person name="Yoshida Y."/>
            <person name="Fujiwara M."/>
            <person name="Mori M."/>
            <person name="Tomita M."/>
            <person name="Arakawa K."/>
        </authorList>
    </citation>
    <scope>NUCLEOTIDE SEQUENCE [LARGE SCALE GENOMIC DNA]</scope>
</reference>
<dbReference type="OrthoDB" id="7986506at2759"/>
<organism evidence="1 2">
    <name type="scientific">Araneus ventricosus</name>
    <name type="common">Orbweaver spider</name>
    <name type="synonym">Epeira ventricosa</name>
    <dbReference type="NCBI Taxonomy" id="182803"/>
    <lineage>
        <taxon>Eukaryota</taxon>
        <taxon>Metazoa</taxon>
        <taxon>Ecdysozoa</taxon>
        <taxon>Arthropoda</taxon>
        <taxon>Chelicerata</taxon>
        <taxon>Arachnida</taxon>
        <taxon>Araneae</taxon>
        <taxon>Araneomorphae</taxon>
        <taxon>Entelegynae</taxon>
        <taxon>Araneoidea</taxon>
        <taxon>Araneidae</taxon>
        <taxon>Araneus</taxon>
    </lineage>
</organism>
<comment type="caution">
    <text evidence="1">The sequence shown here is derived from an EMBL/GenBank/DDBJ whole genome shotgun (WGS) entry which is preliminary data.</text>
</comment>